<comment type="caution">
    <text evidence="1">The sequence shown here is derived from an EMBL/GenBank/DDBJ whole genome shotgun (WGS) entry which is preliminary data.</text>
</comment>
<dbReference type="EMBL" id="JDST02000024">
    <property type="protein sequence ID" value="KFB77506.1"/>
    <property type="molecule type" value="Genomic_DNA"/>
</dbReference>
<dbReference type="InterPro" id="IPR047676">
    <property type="entry name" value="FxLYD_dom"/>
</dbReference>
<evidence type="ECO:0000313" key="1">
    <source>
        <dbReference type="EMBL" id="KFB77506.1"/>
    </source>
</evidence>
<proteinExistence type="predicted"/>
<dbReference type="Proteomes" id="UP000021315">
    <property type="component" value="Unassembled WGS sequence"/>
</dbReference>
<organism evidence="1 2">
    <name type="scientific">Candidatus Accumulibacter cognatus</name>
    <dbReference type="NCBI Taxonomy" id="2954383"/>
    <lineage>
        <taxon>Bacteria</taxon>
        <taxon>Pseudomonadati</taxon>
        <taxon>Pseudomonadota</taxon>
        <taxon>Betaproteobacteria</taxon>
        <taxon>Candidatus Accumulibacter</taxon>
    </lineage>
</organism>
<dbReference type="AlphaFoldDB" id="A0A080M950"/>
<name>A0A080M950_9PROT</name>
<accession>A0A080M950</accession>
<sequence length="163" mass="16923">MDNCKLVASNASAPGHSERMGKQMKLATASQYRFLITAVIVTLTASCNQTPPEQAAAKSEAQAPPVATPEGSKAALSGLSLVDAKIARNSAGTLVVQGRVNNASKQAIGHAAAELRLFDKNGEAIGTVTPTVNNLQAGFAWNFETEIEQQNAVSAKLVGFTGK</sequence>
<protein>
    <submittedName>
        <fullName evidence="1">Uncharacterized protein</fullName>
    </submittedName>
</protein>
<reference evidence="1" key="1">
    <citation type="submission" date="2014-02" db="EMBL/GenBank/DDBJ databases">
        <title>Expanding our view of genomic diversity in Candidatus Accumulibacter clades.</title>
        <authorList>
            <person name="Skennerton C.T."/>
            <person name="Barr J.J."/>
            <person name="Slater F.R."/>
            <person name="Bond P.L."/>
            <person name="Tyson G.W."/>
        </authorList>
    </citation>
    <scope>NUCLEOTIDE SEQUENCE [LARGE SCALE GENOMIC DNA]</scope>
</reference>
<keyword evidence="2" id="KW-1185">Reference proteome</keyword>
<dbReference type="NCBIfam" id="NF038353">
    <property type="entry name" value="FxLYD_dom"/>
    <property type="match status" value="1"/>
</dbReference>
<gene>
    <name evidence="1" type="ORF">AW06_001365</name>
</gene>
<evidence type="ECO:0000313" key="2">
    <source>
        <dbReference type="Proteomes" id="UP000021315"/>
    </source>
</evidence>